<sequence length="276" mass="29182">MPSTHPAWQQTYAMPASPSAAKQQQIRLASAQHSGNMFLNPVQEARILNWRQGASTATASTNIVSPTTANSSKQKTKKSKSAPASVQFSGSCSSGGGCGGGNQPCPTCASPPTTCSCSTARSPSSTKTKSKHSPRTADTSGKTKVKGYYSSKRKETSSGMSMTPTLPFMMTVRPKTPPPGRSKPKVRQPPQLNGSSSAAGWSQPPTLMHPPEREVAKPTDQPQIPRIAGARDPVSQNYWRQMFPPNGGVIPFVPPGMGMGMHPQIPGMSPVPGRRS</sequence>
<accession>A0AAJ8MYM0</accession>
<feature type="compositionally biased region" description="Polar residues" evidence="1">
    <location>
        <begin position="190"/>
        <end position="205"/>
    </location>
</feature>
<protein>
    <submittedName>
        <fullName evidence="2">Uncharacterized protein</fullName>
    </submittedName>
</protein>
<feature type="region of interest" description="Disordered" evidence="1">
    <location>
        <begin position="112"/>
        <end position="233"/>
    </location>
</feature>
<evidence type="ECO:0000313" key="2">
    <source>
        <dbReference type="EMBL" id="WWD20172.1"/>
    </source>
</evidence>
<dbReference type="KEGG" id="ksn:43590111"/>
<feature type="compositionally biased region" description="Low complexity" evidence="1">
    <location>
        <begin position="81"/>
        <end position="92"/>
    </location>
</feature>
<proteinExistence type="predicted"/>
<dbReference type="EMBL" id="CP144058">
    <property type="protein sequence ID" value="WWD20172.1"/>
    <property type="molecule type" value="Genomic_DNA"/>
</dbReference>
<dbReference type="GeneID" id="43590111"/>
<evidence type="ECO:0000256" key="1">
    <source>
        <dbReference type="SAM" id="MobiDB-lite"/>
    </source>
</evidence>
<dbReference type="Proteomes" id="UP000322225">
    <property type="component" value="Chromosome 8"/>
</dbReference>
<organism evidence="2 3">
    <name type="scientific">Kwoniella shandongensis</name>
    <dbReference type="NCBI Taxonomy" id="1734106"/>
    <lineage>
        <taxon>Eukaryota</taxon>
        <taxon>Fungi</taxon>
        <taxon>Dikarya</taxon>
        <taxon>Basidiomycota</taxon>
        <taxon>Agaricomycotina</taxon>
        <taxon>Tremellomycetes</taxon>
        <taxon>Tremellales</taxon>
        <taxon>Cryptococcaceae</taxon>
        <taxon>Kwoniella</taxon>
    </lineage>
</organism>
<dbReference type="AlphaFoldDB" id="A0AAJ8MYM0"/>
<dbReference type="RefSeq" id="XP_031859742.2">
    <property type="nucleotide sequence ID" value="XM_032005958.2"/>
</dbReference>
<feature type="compositionally biased region" description="Low complexity" evidence="1">
    <location>
        <begin position="112"/>
        <end position="127"/>
    </location>
</feature>
<name>A0AAJ8MYM0_9TREE</name>
<feature type="compositionally biased region" description="Polar residues" evidence="1">
    <location>
        <begin position="56"/>
        <end position="66"/>
    </location>
</feature>
<reference evidence="2" key="1">
    <citation type="submission" date="2017-08" db="EMBL/GenBank/DDBJ databases">
        <authorList>
            <person name="Cuomo C."/>
            <person name="Billmyre B."/>
            <person name="Heitman J."/>
        </authorList>
    </citation>
    <scope>NUCLEOTIDE SEQUENCE</scope>
    <source>
        <strain evidence="2">CBS 12478</strain>
    </source>
</reference>
<gene>
    <name evidence="2" type="ORF">CI109_104648</name>
</gene>
<reference evidence="2" key="2">
    <citation type="submission" date="2024-01" db="EMBL/GenBank/DDBJ databases">
        <title>Comparative genomics of Cryptococcus and Kwoniella reveals pathogenesis evolution and contrasting modes of karyotype evolution via chromosome fusion or intercentromeric recombination.</title>
        <authorList>
            <person name="Coelho M.A."/>
            <person name="David-Palma M."/>
            <person name="Shea T."/>
            <person name="Bowers K."/>
            <person name="McGinley-Smith S."/>
            <person name="Mohammad A.W."/>
            <person name="Gnirke A."/>
            <person name="Yurkov A.M."/>
            <person name="Nowrousian M."/>
            <person name="Sun S."/>
            <person name="Cuomo C.A."/>
            <person name="Heitman J."/>
        </authorList>
    </citation>
    <scope>NUCLEOTIDE SEQUENCE</scope>
    <source>
        <strain evidence="2">CBS 12478</strain>
    </source>
</reference>
<keyword evidence="3" id="KW-1185">Reference proteome</keyword>
<evidence type="ECO:0000313" key="3">
    <source>
        <dbReference type="Proteomes" id="UP000322225"/>
    </source>
</evidence>
<feature type="region of interest" description="Disordered" evidence="1">
    <location>
        <begin position="56"/>
        <end position="96"/>
    </location>
</feature>